<sequence>MNAFICLFVIAVSAQAIMAETTATPTISQMKVDEGLFCRDLCKYDLSGPACDIDCTGIETEVLDVSTDFCNVLCKHGLGYNRCKCPEVETYHKNENVVVCFAFYIYNNVSLKGCPKCPFIGMSHHKPGTHTEGTHSHTDAHAHSGGGRPTGNPYAHLIVTPEDKKLAAEVKEMYCGYTCKNHPERGGGYCKCVKA</sequence>
<feature type="compositionally biased region" description="Basic and acidic residues" evidence="1">
    <location>
        <begin position="132"/>
        <end position="142"/>
    </location>
</feature>
<keyword evidence="2" id="KW-0732">Signal</keyword>
<dbReference type="Proteomes" id="UP001153620">
    <property type="component" value="Chromosome 1"/>
</dbReference>
<name>A0A9N9RN72_9DIPT</name>
<feature type="signal peptide" evidence="2">
    <location>
        <begin position="1"/>
        <end position="19"/>
    </location>
</feature>
<dbReference type="EMBL" id="OU895877">
    <property type="protein sequence ID" value="CAG9800395.1"/>
    <property type="molecule type" value="Genomic_DNA"/>
</dbReference>
<feature type="region of interest" description="Disordered" evidence="1">
    <location>
        <begin position="128"/>
        <end position="149"/>
    </location>
</feature>
<reference evidence="3" key="1">
    <citation type="submission" date="2022-01" db="EMBL/GenBank/DDBJ databases">
        <authorList>
            <person name="King R."/>
        </authorList>
    </citation>
    <scope>NUCLEOTIDE SEQUENCE</scope>
</reference>
<reference evidence="3" key="2">
    <citation type="submission" date="2022-10" db="EMBL/GenBank/DDBJ databases">
        <authorList>
            <consortium name="ENA_rothamsted_submissions"/>
            <consortium name="culmorum"/>
            <person name="King R."/>
        </authorList>
    </citation>
    <scope>NUCLEOTIDE SEQUENCE</scope>
</reference>
<gene>
    <name evidence="3" type="ORF">CHIRRI_LOCUS3338</name>
</gene>
<keyword evidence="4" id="KW-1185">Reference proteome</keyword>
<evidence type="ECO:0000256" key="2">
    <source>
        <dbReference type="SAM" id="SignalP"/>
    </source>
</evidence>
<evidence type="ECO:0000313" key="4">
    <source>
        <dbReference type="Proteomes" id="UP001153620"/>
    </source>
</evidence>
<dbReference type="OrthoDB" id="8173223at2759"/>
<organism evidence="3 4">
    <name type="scientific">Chironomus riparius</name>
    <dbReference type="NCBI Taxonomy" id="315576"/>
    <lineage>
        <taxon>Eukaryota</taxon>
        <taxon>Metazoa</taxon>
        <taxon>Ecdysozoa</taxon>
        <taxon>Arthropoda</taxon>
        <taxon>Hexapoda</taxon>
        <taxon>Insecta</taxon>
        <taxon>Pterygota</taxon>
        <taxon>Neoptera</taxon>
        <taxon>Endopterygota</taxon>
        <taxon>Diptera</taxon>
        <taxon>Nematocera</taxon>
        <taxon>Chironomoidea</taxon>
        <taxon>Chironomidae</taxon>
        <taxon>Chironominae</taxon>
        <taxon>Chironomus</taxon>
    </lineage>
</organism>
<accession>A0A9N9RN72</accession>
<feature type="chain" id="PRO_5040450333" evidence="2">
    <location>
        <begin position="20"/>
        <end position="195"/>
    </location>
</feature>
<proteinExistence type="predicted"/>
<protein>
    <submittedName>
        <fullName evidence="3">Uncharacterized protein</fullName>
    </submittedName>
</protein>
<evidence type="ECO:0000256" key="1">
    <source>
        <dbReference type="SAM" id="MobiDB-lite"/>
    </source>
</evidence>
<evidence type="ECO:0000313" key="3">
    <source>
        <dbReference type="EMBL" id="CAG9800395.1"/>
    </source>
</evidence>
<dbReference type="AlphaFoldDB" id="A0A9N9RN72"/>